<keyword evidence="2" id="KW-1185">Reference proteome</keyword>
<dbReference type="RefSeq" id="WP_252780894.1">
    <property type="nucleotide sequence ID" value="NZ_CP097479.1"/>
</dbReference>
<evidence type="ECO:0000313" key="2">
    <source>
        <dbReference type="Proteomes" id="UP001057532"/>
    </source>
</evidence>
<keyword evidence="1" id="KW-0614">Plasmid</keyword>
<proteinExistence type="predicted"/>
<geneLocation type="plasmid" evidence="1 2">
    <name>punnamed</name>
</geneLocation>
<dbReference type="Proteomes" id="UP001057532">
    <property type="component" value="Plasmid punnamed"/>
</dbReference>
<organism evidence="1 2">
    <name type="scientific">Fructilactobacillus ixorae</name>
    <dbReference type="NCBI Taxonomy" id="1750535"/>
    <lineage>
        <taxon>Bacteria</taxon>
        <taxon>Bacillati</taxon>
        <taxon>Bacillota</taxon>
        <taxon>Bacilli</taxon>
        <taxon>Lactobacillales</taxon>
        <taxon>Lactobacillaceae</taxon>
        <taxon>Fructilactobacillus</taxon>
    </lineage>
</organism>
<name>A0ABY5C8V2_9LACO</name>
<protein>
    <recommendedName>
        <fullName evidence="3">Phage protein</fullName>
    </recommendedName>
</protein>
<sequence length="46" mass="5434">MNLKREEVLSKTHDEFTRLIYEAKFVQKLKIDEMATAISKVFSDDD</sequence>
<gene>
    <name evidence="1" type="ORF">M8332_06895</name>
</gene>
<dbReference type="EMBL" id="CP097479">
    <property type="protein sequence ID" value="USS94008.1"/>
    <property type="molecule type" value="Genomic_DNA"/>
</dbReference>
<accession>A0ABY5C8V2</accession>
<reference evidence="1" key="1">
    <citation type="submission" date="2022-05" db="EMBL/GenBank/DDBJ databases">
        <authorList>
            <person name="Oliphant S.A."/>
            <person name="Watson-Haigh N.S."/>
            <person name="Sumby K.M."/>
            <person name="Gardner J.M."/>
            <person name="Jiranek V."/>
        </authorList>
    </citation>
    <scope>NUCLEOTIDE SEQUENCE</scope>
    <source>
        <strain evidence="1">Ru20-1</strain>
        <plasmid evidence="1">punnamed</plasmid>
    </source>
</reference>
<evidence type="ECO:0000313" key="1">
    <source>
        <dbReference type="EMBL" id="USS94008.1"/>
    </source>
</evidence>
<evidence type="ECO:0008006" key="3">
    <source>
        <dbReference type="Google" id="ProtNLM"/>
    </source>
</evidence>